<dbReference type="InterPro" id="IPR007867">
    <property type="entry name" value="GMC_OxRtase_C"/>
</dbReference>
<feature type="domain" description="Glucose-methanol-choline oxidoreductase N-terminal" evidence="4">
    <location>
        <begin position="83"/>
        <end position="106"/>
    </location>
</feature>
<organism evidence="6 7">
    <name type="scientific">Anthostomella pinea</name>
    <dbReference type="NCBI Taxonomy" id="933095"/>
    <lineage>
        <taxon>Eukaryota</taxon>
        <taxon>Fungi</taxon>
        <taxon>Dikarya</taxon>
        <taxon>Ascomycota</taxon>
        <taxon>Pezizomycotina</taxon>
        <taxon>Sordariomycetes</taxon>
        <taxon>Xylariomycetidae</taxon>
        <taxon>Xylariales</taxon>
        <taxon>Xylariaceae</taxon>
        <taxon>Anthostomella</taxon>
    </lineage>
</organism>
<evidence type="ECO:0000313" key="7">
    <source>
        <dbReference type="Proteomes" id="UP001295740"/>
    </source>
</evidence>
<dbReference type="Gene3D" id="3.50.50.60">
    <property type="entry name" value="FAD/NAD(P)-binding domain"/>
    <property type="match status" value="1"/>
</dbReference>
<dbReference type="InterPro" id="IPR000172">
    <property type="entry name" value="GMC_OxRdtase_N"/>
</dbReference>
<evidence type="ECO:0000259" key="4">
    <source>
        <dbReference type="PROSITE" id="PS00623"/>
    </source>
</evidence>
<dbReference type="GO" id="GO:0050660">
    <property type="term" value="F:flavin adenine dinucleotide binding"/>
    <property type="evidence" value="ECO:0007669"/>
    <property type="project" value="InterPro"/>
</dbReference>
<dbReference type="Proteomes" id="UP001295740">
    <property type="component" value="Unassembled WGS sequence"/>
</dbReference>
<keyword evidence="7" id="KW-1185">Reference proteome</keyword>
<dbReference type="EMBL" id="CAUWAG010000018">
    <property type="protein sequence ID" value="CAJ2510845.1"/>
    <property type="molecule type" value="Genomic_DNA"/>
</dbReference>
<comment type="cofactor">
    <cofactor evidence="2">
        <name>FAD</name>
        <dbReference type="ChEBI" id="CHEBI:57692"/>
    </cofactor>
</comment>
<dbReference type="GO" id="GO:0016614">
    <property type="term" value="F:oxidoreductase activity, acting on CH-OH group of donors"/>
    <property type="evidence" value="ECO:0007669"/>
    <property type="project" value="InterPro"/>
</dbReference>
<protein>
    <submittedName>
        <fullName evidence="6">Uu.00g064700.m01.CDS01</fullName>
    </submittedName>
</protein>
<comment type="similarity">
    <text evidence="1 3">Belongs to the GMC oxidoreductase family.</text>
</comment>
<dbReference type="PROSITE" id="PS00623">
    <property type="entry name" value="GMC_OXRED_1"/>
    <property type="match status" value="1"/>
</dbReference>
<reference evidence="6" key="1">
    <citation type="submission" date="2023-10" db="EMBL/GenBank/DDBJ databases">
        <authorList>
            <person name="Hackl T."/>
        </authorList>
    </citation>
    <scope>NUCLEOTIDE SEQUENCE</scope>
</reference>
<dbReference type="InterPro" id="IPR036188">
    <property type="entry name" value="FAD/NAD-bd_sf"/>
</dbReference>
<dbReference type="Pfam" id="PF00732">
    <property type="entry name" value="GMC_oxred_N"/>
    <property type="match status" value="2"/>
</dbReference>
<keyword evidence="2 3" id="KW-0274">FAD</keyword>
<keyword evidence="3" id="KW-0285">Flavoprotein</keyword>
<evidence type="ECO:0000256" key="2">
    <source>
        <dbReference type="PIRSR" id="PIRSR000137-2"/>
    </source>
</evidence>
<dbReference type="SUPFAM" id="SSF54373">
    <property type="entry name" value="FAD-linked reductases, C-terminal domain"/>
    <property type="match status" value="1"/>
</dbReference>
<dbReference type="PIRSF" id="PIRSF000137">
    <property type="entry name" value="Alcohol_oxidase"/>
    <property type="match status" value="1"/>
</dbReference>
<dbReference type="Pfam" id="PF05199">
    <property type="entry name" value="GMC_oxred_C"/>
    <property type="match status" value="1"/>
</dbReference>
<comment type="caution">
    <text evidence="6">The sequence shown here is derived from an EMBL/GenBank/DDBJ whole genome shotgun (WGS) entry which is preliminary data.</text>
</comment>
<feature type="binding site" evidence="2">
    <location>
        <begin position="488"/>
        <end position="489"/>
    </location>
    <ligand>
        <name>FAD</name>
        <dbReference type="ChEBI" id="CHEBI:57692"/>
    </ligand>
</feature>
<proteinExistence type="inferred from homology"/>
<dbReference type="AlphaFoldDB" id="A0AAI8VUF1"/>
<accession>A0AAI8VUF1</accession>
<evidence type="ECO:0000259" key="5">
    <source>
        <dbReference type="PROSITE" id="PS00624"/>
    </source>
</evidence>
<sequence length="555" mass="60039">MASSSCDFVIAGGGTAGLVLASRLTEDGSQSVLVIEAGADQSGNLQVKIPAFYAANFDGDADWNFSTKAQKDLHNRAVPLNQGRGLGGSSILNAQIWGPPTKGISDSWASLGNDGWNWDSLRHFHDMSYTYPSVPESSWKTLGLRSWPEQKDSNPGPITTSFPNATHPIRVAWAETLAKLGYPMSKDPPVKDRENIHVLTNATAERVIFEEGSTKAIGLQYRHNSSTTTVIARKEVIICSGAIQSPKLLELSGIGNREILAQHGIETIVDLCGVGEGLQDHLAVDIGFEAEALERGTLPQDGSRMPFNEQLPINLPSPSGHQQLRMLLEQNRPKQDDLPDRELARASAFYRVAEKALLDPASPSEVYRTSLGHNPFESDPVNGERTLNPLPGTYLTLVGILAHPTSRGNVHIQSANASVAPVIDPKYLSNPVDIEVFAEHVLYLQSLASSPPLSGLLKQPLRPSRAISYMADLEAAKEYIRIRAVSMWHPAGTCAMMPAEMGGVVDNHLRVHGVENLRVVDASVIPVLPPANLQSAVYAVAERAACLIKSQYGLK</sequence>
<gene>
    <name evidence="6" type="ORF">KHLLAP_LOCUS11313</name>
</gene>
<name>A0AAI8VUF1_9PEZI</name>
<evidence type="ECO:0000313" key="6">
    <source>
        <dbReference type="EMBL" id="CAJ2510845.1"/>
    </source>
</evidence>
<feature type="domain" description="Glucose-methanol-choline oxidoreductase N-terminal" evidence="5">
    <location>
        <begin position="241"/>
        <end position="255"/>
    </location>
</feature>
<dbReference type="PANTHER" id="PTHR11552">
    <property type="entry name" value="GLUCOSE-METHANOL-CHOLINE GMC OXIDOREDUCTASE"/>
    <property type="match status" value="1"/>
</dbReference>
<dbReference type="PROSITE" id="PS00624">
    <property type="entry name" value="GMC_OXRED_2"/>
    <property type="match status" value="1"/>
</dbReference>
<dbReference type="SUPFAM" id="SSF51905">
    <property type="entry name" value="FAD/NAD(P)-binding domain"/>
    <property type="match status" value="1"/>
</dbReference>
<dbReference type="PANTHER" id="PTHR11552:SF210">
    <property type="entry name" value="GLUCOSE-METHANOL-CHOLINE OXIDOREDUCTASE N-TERMINAL DOMAIN-CONTAINING PROTEIN-RELATED"/>
    <property type="match status" value="1"/>
</dbReference>
<evidence type="ECO:0000256" key="3">
    <source>
        <dbReference type="RuleBase" id="RU003968"/>
    </source>
</evidence>
<evidence type="ECO:0000256" key="1">
    <source>
        <dbReference type="ARBA" id="ARBA00010790"/>
    </source>
</evidence>
<dbReference type="InterPro" id="IPR012132">
    <property type="entry name" value="GMC_OxRdtase"/>
</dbReference>
<dbReference type="Gene3D" id="3.30.410.40">
    <property type="match status" value="1"/>
</dbReference>